<dbReference type="InterPro" id="IPR024096">
    <property type="entry name" value="NO_sig/Golgi_transp_ligand-bd"/>
</dbReference>
<dbReference type="Pfam" id="PF02830">
    <property type="entry name" value="V4R"/>
    <property type="match status" value="1"/>
</dbReference>
<accession>A0A928VI10</accession>
<dbReference type="Gene3D" id="3.30.1380.20">
    <property type="entry name" value="Trafficking protein particle complex subunit 3"/>
    <property type="match status" value="1"/>
</dbReference>
<dbReference type="AlphaFoldDB" id="A0A928VI10"/>
<dbReference type="PANTHER" id="PTHR35090:SF1">
    <property type="entry name" value="SLR0144 PROTEIN"/>
    <property type="match status" value="1"/>
</dbReference>
<dbReference type="PANTHER" id="PTHR35090">
    <property type="entry name" value="DNA-DIRECTED RNA POLYMERASE SUBUNIT I"/>
    <property type="match status" value="1"/>
</dbReference>
<protein>
    <submittedName>
        <fullName evidence="2">4-vinyl reductase</fullName>
    </submittedName>
</protein>
<evidence type="ECO:0000313" key="3">
    <source>
        <dbReference type="Proteomes" id="UP000625316"/>
    </source>
</evidence>
<name>A0A928VI10_9CYAN</name>
<keyword evidence="3" id="KW-1185">Reference proteome</keyword>
<reference evidence="2" key="1">
    <citation type="submission" date="2020-10" db="EMBL/GenBank/DDBJ databases">
        <authorList>
            <person name="Castelo-Branco R."/>
            <person name="Eusebio N."/>
            <person name="Adriana R."/>
            <person name="Vieira A."/>
            <person name="Brugerolle De Fraissinette N."/>
            <person name="Rezende De Castro R."/>
            <person name="Schneider M.P."/>
            <person name="Vasconcelos V."/>
            <person name="Leao P.N."/>
        </authorList>
    </citation>
    <scope>NUCLEOTIDE SEQUENCE</scope>
    <source>
        <strain evidence="2">LEGE 11480</strain>
    </source>
</reference>
<evidence type="ECO:0000259" key="1">
    <source>
        <dbReference type="SMART" id="SM00989"/>
    </source>
</evidence>
<sequence length="219" mass="24408">MKISVADLLLESRIPGNYYSKETYVKGDLEMGLLENHRGDRLLALPQTLIQGIYAGLDKETGAASRLVLFNCGLWWGKSFFRRFQDEVSGYYGTALADLKMAEFLQALRRCWATYGWGKLVFDQSYQTQGFLVIQTWNSAFARQHLPGDEPACALEAGVLAAFFSELSGQELSCLQTSCESLGADSNRFVIGVKSRLLMAEVLVEQQTPHLEIMAKLCG</sequence>
<dbReference type="InterPro" id="IPR004096">
    <property type="entry name" value="V4R"/>
</dbReference>
<gene>
    <name evidence="2" type="ORF">IQ266_04270</name>
</gene>
<dbReference type="SUPFAM" id="SSF111126">
    <property type="entry name" value="Ligand-binding domain in the NO signalling and Golgi transport"/>
    <property type="match status" value="1"/>
</dbReference>
<dbReference type="Proteomes" id="UP000625316">
    <property type="component" value="Unassembled WGS sequence"/>
</dbReference>
<feature type="domain" description="4-vinyl reductase 4VR" evidence="1">
    <location>
        <begin position="132"/>
        <end position="193"/>
    </location>
</feature>
<organism evidence="2 3">
    <name type="scientific">Romeriopsis navalis LEGE 11480</name>
    <dbReference type="NCBI Taxonomy" id="2777977"/>
    <lineage>
        <taxon>Bacteria</taxon>
        <taxon>Bacillati</taxon>
        <taxon>Cyanobacteriota</taxon>
        <taxon>Cyanophyceae</taxon>
        <taxon>Leptolyngbyales</taxon>
        <taxon>Leptolyngbyaceae</taxon>
        <taxon>Romeriopsis</taxon>
        <taxon>Romeriopsis navalis</taxon>
    </lineage>
</organism>
<comment type="caution">
    <text evidence="2">The sequence shown here is derived from an EMBL/GenBank/DDBJ whole genome shotgun (WGS) entry which is preliminary data.</text>
</comment>
<dbReference type="SMART" id="SM00989">
    <property type="entry name" value="V4R"/>
    <property type="match status" value="1"/>
</dbReference>
<dbReference type="EMBL" id="JADEXQ010000009">
    <property type="protein sequence ID" value="MBE9028978.1"/>
    <property type="molecule type" value="Genomic_DNA"/>
</dbReference>
<proteinExistence type="predicted"/>
<evidence type="ECO:0000313" key="2">
    <source>
        <dbReference type="EMBL" id="MBE9028978.1"/>
    </source>
</evidence>